<evidence type="ECO:0000259" key="2">
    <source>
        <dbReference type="Pfam" id="PF19029"/>
    </source>
</evidence>
<gene>
    <name evidence="3" type="ORF">OIHEL45_06340</name>
</gene>
<protein>
    <recommendedName>
        <fullName evidence="2">DUF883 domain-containing protein</fullName>
    </recommendedName>
</protein>
<evidence type="ECO:0000313" key="4">
    <source>
        <dbReference type="Proteomes" id="UP000003257"/>
    </source>
</evidence>
<keyword evidence="4" id="KW-1185">Reference proteome</keyword>
<dbReference type="EMBL" id="ABID01000001">
    <property type="protein sequence ID" value="EDQ06412.1"/>
    <property type="molecule type" value="Genomic_DNA"/>
</dbReference>
<dbReference type="Proteomes" id="UP000003257">
    <property type="component" value="Unassembled WGS sequence"/>
</dbReference>
<sequence length="108" mass="11469">MNIQEAHMAKTTTAAAKELTIDDLSSQIDLLKKDIASLTETLGDYGKAKSDEMRDNARAAANDFAETGRAKAMEAQKQAEEFLQAQPGTALGIAAGIGFLVGIVTARR</sequence>
<keyword evidence="1" id="KW-0175">Coiled coil</keyword>
<organism evidence="3 4">
    <name type="scientific">Sulfitobacter indolifex HEL-45</name>
    <dbReference type="NCBI Taxonomy" id="391624"/>
    <lineage>
        <taxon>Bacteria</taxon>
        <taxon>Pseudomonadati</taxon>
        <taxon>Pseudomonadota</taxon>
        <taxon>Alphaproteobacteria</taxon>
        <taxon>Rhodobacterales</taxon>
        <taxon>Roseobacteraceae</taxon>
        <taxon>Sulfitobacter</taxon>
    </lineage>
</organism>
<proteinExistence type="predicted"/>
<dbReference type="Pfam" id="PF19029">
    <property type="entry name" value="DUF883_C"/>
    <property type="match status" value="1"/>
</dbReference>
<dbReference type="InterPro" id="IPR043605">
    <property type="entry name" value="DUF883_C"/>
</dbReference>
<reference evidence="3 4" key="1">
    <citation type="submission" date="2007-11" db="EMBL/GenBank/DDBJ databases">
        <authorList>
            <person name="Wagner-Dobler I."/>
            <person name="Ferriera S."/>
            <person name="Johnson J."/>
            <person name="Kravitz S."/>
            <person name="Beeson K."/>
            <person name="Sutton G."/>
            <person name="Rogers Y.-H."/>
            <person name="Friedman R."/>
            <person name="Frazier M."/>
            <person name="Venter J.C."/>
        </authorList>
    </citation>
    <scope>NUCLEOTIDE SEQUENCE [LARGE SCALE GENOMIC DNA]</scope>
    <source>
        <strain evidence="3 4">HEL-45</strain>
    </source>
</reference>
<comment type="caution">
    <text evidence="3">The sequence shown here is derived from an EMBL/GenBank/DDBJ whole genome shotgun (WGS) entry which is preliminary data.</text>
</comment>
<name>A0ABP2DGJ3_9RHOB</name>
<accession>A0ABP2DGJ3</accession>
<evidence type="ECO:0000313" key="3">
    <source>
        <dbReference type="EMBL" id="EDQ06412.1"/>
    </source>
</evidence>
<feature type="domain" description="DUF883" evidence="2">
    <location>
        <begin position="79"/>
        <end position="108"/>
    </location>
</feature>
<feature type="coiled-coil region" evidence="1">
    <location>
        <begin position="14"/>
        <end position="41"/>
    </location>
</feature>
<evidence type="ECO:0000256" key="1">
    <source>
        <dbReference type="SAM" id="Coils"/>
    </source>
</evidence>